<proteinExistence type="predicted"/>
<dbReference type="Gene3D" id="3.80.10.10">
    <property type="entry name" value="Ribonuclease Inhibitor"/>
    <property type="match status" value="1"/>
</dbReference>
<evidence type="ECO:0000313" key="3">
    <source>
        <dbReference type="Proteomes" id="UP000193719"/>
    </source>
</evidence>
<keyword evidence="3" id="KW-1185">Reference proteome</keyword>
<dbReference type="Proteomes" id="UP000193719">
    <property type="component" value="Unassembled WGS sequence"/>
</dbReference>
<keyword evidence="1" id="KW-0175">Coiled coil</keyword>
<organism evidence="2 3">
    <name type="scientific">Piromyces finnis</name>
    <dbReference type="NCBI Taxonomy" id="1754191"/>
    <lineage>
        <taxon>Eukaryota</taxon>
        <taxon>Fungi</taxon>
        <taxon>Fungi incertae sedis</taxon>
        <taxon>Chytridiomycota</taxon>
        <taxon>Chytridiomycota incertae sedis</taxon>
        <taxon>Neocallimastigomycetes</taxon>
        <taxon>Neocallimastigales</taxon>
        <taxon>Neocallimastigaceae</taxon>
        <taxon>Piromyces</taxon>
    </lineage>
</organism>
<dbReference type="AlphaFoldDB" id="A0A1Y1VE50"/>
<protein>
    <recommendedName>
        <fullName evidence="4">RNI-like protein</fullName>
    </recommendedName>
</protein>
<evidence type="ECO:0000313" key="2">
    <source>
        <dbReference type="EMBL" id="ORX53857.1"/>
    </source>
</evidence>
<sequence>MAKKKNTKRLNKIKEIVNTTSEKRYQKEKNKKKLKNLTFEERLHLNTASKYKIQPQYDNPSTSSADSYLNYTRKLTKQKNNRIPTFVGPIPASWKQNANTSKYKAEPYKINEKLSLKNICIKKIACSIENEKVIRNFQYLPVHLKELIMNRIPIYNSQITNEILINLFLESGFSHLHLVHSVVTFPVLSTILKIRYITKHHTSNTTTIDTKNNISNSNSNSNSIMELTNYNINNKEKEEEITPRDSWEDIYDSSDEESQQIQEIKVEEEQEEEEEEEIYVENENLKIKEEIKILEKKFKKHLTLSQSHQSIETFKGFRNLTSLDISYCSFLSPKMIPLVQILGEYVPNLKYLNISGTLIEYNGHNVLFMISHLLKHLNFLLLNDISWLENEDLTTLSWTSHFKHLIQLQLKLCPLLNQSLLINYFNLHRPAILIEF</sequence>
<name>A0A1Y1VE50_9FUNG</name>
<comment type="caution">
    <text evidence="2">The sequence shown here is derived from an EMBL/GenBank/DDBJ whole genome shotgun (WGS) entry which is preliminary data.</text>
</comment>
<dbReference type="EMBL" id="MCFH01000012">
    <property type="protein sequence ID" value="ORX53857.1"/>
    <property type="molecule type" value="Genomic_DNA"/>
</dbReference>
<reference evidence="2 3" key="2">
    <citation type="submission" date="2016-08" db="EMBL/GenBank/DDBJ databases">
        <title>Pervasive Adenine N6-methylation of Active Genes in Fungi.</title>
        <authorList>
            <consortium name="DOE Joint Genome Institute"/>
            <person name="Mondo S.J."/>
            <person name="Dannebaum R.O."/>
            <person name="Kuo R.C."/>
            <person name="Labutti K."/>
            <person name="Haridas S."/>
            <person name="Kuo A."/>
            <person name="Salamov A."/>
            <person name="Ahrendt S.R."/>
            <person name="Lipzen A."/>
            <person name="Sullivan W."/>
            <person name="Andreopoulos W.B."/>
            <person name="Clum A."/>
            <person name="Lindquist E."/>
            <person name="Daum C."/>
            <person name="Ramamoorthy G.K."/>
            <person name="Gryganskyi A."/>
            <person name="Culley D."/>
            <person name="Magnuson J.K."/>
            <person name="James T.Y."/>
            <person name="O'Malley M.A."/>
            <person name="Stajich J.E."/>
            <person name="Spatafora J.W."/>
            <person name="Visel A."/>
            <person name="Grigoriev I.V."/>
        </authorList>
    </citation>
    <scope>NUCLEOTIDE SEQUENCE [LARGE SCALE GENOMIC DNA]</scope>
    <source>
        <strain evidence="3">finn</strain>
    </source>
</reference>
<feature type="coiled-coil region" evidence="1">
    <location>
        <begin position="254"/>
        <end position="288"/>
    </location>
</feature>
<dbReference type="OrthoDB" id="10461099at2759"/>
<gene>
    <name evidence="2" type="ORF">BCR36DRAFT_348884</name>
</gene>
<accession>A0A1Y1VE50</accession>
<evidence type="ECO:0000256" key="1">
    <source>
        <dbReference type="SAM" id="Coils"/>
    </source>
</evidence>
<dbReference type="SUPFAM" id="SSF52047">
    <property type="entry name" value="RNI-like"/>
    <property type="match status" value="1"/>
</dbReference>
<reference evidence="2 3" key="1">
    <citation type="submission" date="2016-08" db="EMBL/GenBank/DDBJ databases">
        <title>Genomes of anaerobic fungi encode conserved fungal cellulosomes for biomass hydrolysis.</title>
        <authorList>
            <consortium name="DOE Joint Genome Institute"/>
            <person name="Haitjema C.H."/>
            <person name="Gilmore S.P."/>
            <person name="Henske J.K."/>
            <person name="Solomon K.V."/>
            <person name="De Groot R."/>
            <person name="Kuo A."/>
            <person name="Mondo S.J."/>
            <person name="Salamov A.A."/>
            <person name="Labutti K."/>
            <person name="Zhao Z."/>
            <person name="Chiniquy J."/>
            <person name="Barry K."/>
            <person name="Brewer H.M."/>
            <person name="Purvine S.O."/>
            <person name="Wright A.T."/>
            <person name="Boxma B."/>
            <person name="Van Alen T."/>
            <person name="Hackstein J.H."/>
            <person name="Baker S.E."/>
            <person name="Grigoriev I.V."/>
            <person name="O'Malley M.A."/>
        </authorList>
    </citation>
    <scope>NUCLEOTIDE SEQUENCE [LARGE SCALE GENOMIC DNA]</scope>
    <source>
        <strain evidence="3">finn</strain>
    </source>
</reference>
<evidence type="ECO:0008006" key="4">
    <source>
        <dbReference type="Google" id="ProtNLM"/>
    </source>
</evidence>
<dbReference type="InterPro" id="IPR032675">
    <property type="entry name" value="LRR_dom_sf"/>
</dbReference>